<dbReference type="Proteomes" id="UP000887579">
    <property type="component" value="Unplaced"/>
</dbReference>
<organism evidence="1 2">
    <name type="scientific">Panagrolaimus sp. ES5</name>
    <dbReference type="NCBI Taxonomy" id="591445"/>
    <lineage>
        <taxon>Eukaryota</taxon>
        <taxon>Metazoa</taxon>
        <taxon>Ecdysozoa</taxon>
        <taxon>Nematoda</taxon>
        <taxon>Chromadorea</taxon>
        <taxon>Rhabditida</taxon>
        <taxon>Tylenchina</taxon>
        <taxon>Panagrolaimomorpha</taxon>
        <taxon>Panagrolaimoidea</taxon>
        <taxon>Panagrolaimidae</taxon>
        <taxon>Panagrolaimus</taxon>
    </lineage>
</organism>
<name>A0AC34G5Z7_9BILA</name>
<evidence type="ECO:0000313" key="1">
    <source>
        <dbReference type="Proteomes" id="UP000887579"/>
    </source>
</evidence>
<reference evidence="2" key="1">
    <citation type="submission" date="2022-11" db="UniProtKB">
        <authorList>
            <consortium name="WormBaseParasite"/>
        </authorList>
    </citation>
    <scope>IDENTIFICATION</scope>
</reference>
<accession>A0AC34G5Z7</accession>
<protein>
    <submittedName>
        <fullName evidence="2">Protein tyrosine phosphatase</fullName>
    </submittedName>
</protein>
<evidence type="ECO:0000313" key="2">
    <source>
        <dbReference type="WBParaSite" id="ES5_v2.g25157.t1"/>
    </source>
</evidence>
<proteinExistence type="predicted"/>
<sequence length="456" mass="52097">MIEKEYPKMAKLSHFYDDEPLDEIKLKKDSAIKNSTLSLHIEAYENSIENDNSVASVEDKNEGLKELGFIKKWKNLNHFCSSPSDIQNPFEFPRQQKSASSKPESMKFKSSQRLLNPNNNQKGKQSRQRGVEGDHVNDFIGAMTTGGRAQMLADHNTLRKKERHVFYFMRNPSKNRYSNVVLFNEGAILLDKQNKDEGTYIHATKLQSKFGRFVLAQAPKSDTLFDWYRMIWQCNVRVIVCLVSLENTDECAKYFKQKSGKSMSCKRFSIKTFAVRPENSVTTYELRLKNSSAKGDEKERVIHVVHYPNWNINRSPEPRHLLQLLRATWALEQSMASVCDARESPTLVHGSSGVRRTGAYVIISMLCRQLREKGTVSIIAACSTVRKYRYGVMRNKIMFATMLETLLNFAADQGMVDRNSKPFSNAIKKTRIALMDRNKDEGGDDGEGGGDQEDDE</sequence>
<dbReference type="WBParaSite" id="ES5_v2.g25157.t1">
    <property type="protein sequence ID" value="ES5_v2.g25157.t1"/>
    <property type="gene ID" value="ES5_v2.g25157"/>
</dbReference>